<reference evidence="2 3" key="1">
    <citation type="journal article" date="1994" name="Int. J. Syst. Bacteriol.">
        <title>Phylogenetic positions of novel aerobic, bacteriochlorophyll a-containing bacteria and description of Roseococcus thiosulfatophilus gen. nov., sp. nov., Erythromicrobium ramosum gen. nov., sp. nov., and Erythrobacter litoralis sp. nov.</title>
        <authorList>
            <person name="Yurkov V."/>
            <person name="Stackebrandt E."/>
            <person name="Holmes A."/>
            <person name="Fuerst J.A."/>
            <person name="Hugenholtz P."/>
            <person name="Golecki J."/>
            <person name="Gad'on N."/>
            <person name="Gorlenko V.M."/>
            <person name="Kompantseva E.I."/>
            <person name="Drews G."/>
        </authorList>
    </citation>
    <scope>NUCLEOTIDE SEQUENCE [LARGE SCALE GENOMIC DNA]</scope>
    <source>
        <strain evidence="2 3">KR-99</strain>
    </source>
</reference>
<keyword evidence="1" id="KW-1003">Cell membrane</keyword>
<keyword evidence="1" id="KW-0472">Membrane</keyword>
<organism evidence="2 3">
    <name type="scientific">Sphingomonas ursincola</name>
    <dbReference type="NCBI Taxonomy" id="56361"/>
    <lineage>
        <taxon>Bacteria</taxon>
        <taxon>Pseudomonadati</taxon>
        <taxon>Pseudomonadota</taxon>
        <taxon>Alphaproteobacteria</taxon>
        <taxon>Sphingomonadales</taxon>
        <taxon>Sphingomonadaceae</taxon>
        <taxon>Sphingomonas</taxon>
    </lineage>
</organism>
<accession>A0A7V8U7K0</accession>
<dbReference type="Proteomes" id="UP000589292">
    <property type="component" value="Unassembled WGS sequence"/>
</dbReference>
<evidence type="ECO:0000313" key="2">
    <source>
        <dbReference type="EMBL" id="MBA1373073.1"/>
    </source>
</evidence>
<evidence type="ECO:0000313" key="3">
    <source>
        <dbReference type="Proteomes" id="UP000589292"/>
    </source>
</evidence>
<protein>
    <recommendedName>
        <fullName evidence="1">SURF1-like protein</fullName>
    </recommendedName>
</protein>
<comment type="caution">
    <text evidence="2">The sequence shown here is derived from an EMBL/GenBank/DDBJ whole genome shotgun (WGS) entry which is preliminary data.</text>
</comment>
<comment type="subcellular location">
    <subcellularLocation>
        <location evidence="1">Cell membrane</location>
        <topology evidence="1">Multi-pass membrane protein</topology>
    </subcellularLocation>
</comment>
<dbReference type="Pfam" id="PF02104">
    <property type="entry name" value="SURF1"/>
    <property type="match status" value="1"/>
</dbReference>
<comment type="similarity">
    <text evidence="1">Belongs to the SURF1 family.</text>
</comment>
<gene>
    <name evidence="2" type="ORF">FG486_01880</name>
</gene>
<name>A0A7V8U7K0_9SPHN</name>
<dbReference type="EMBL" id="VDES01000001">
    <property type="protein sequence ID" value="MBA1373073.1"/>
    <property type="molecule type" value="Genomic_DNA"/>
</dbReference>
<keyword evidence="1" id="KW-0812">Transmembrane</keyword>
<proteinExistence type="inferred from homology"/>
<comment type="caution">
    <text evidence="1">Lacks conserved residue(s) required for the propagation of feature annotation.</text>
</comment>
<dbReference type="InterPro" id="IPR002994">
    <property type="entry name" value="Surf1/Shy1"/>
</dbReference>
<dbReference type="AlphaFoldDB" id="A0A7V8U7K0"/>
<dbReference type="GO" id="GO:0005886">
    <property type="term" value="C:plasma membrane"/>
    <property type="evidence" value="ECO:0007669"/>
    <property type="project" value="UniProtKB-SubCell"/>
</dbReference>
<evidence type="ECO:0000256" key="1">
    <source>
        <dbReference type="RuleBase" id="RU363076"/>
    </source>
</evidence>
<keyword evidence="3" id="KW-1185">Reference proteome</keyword>
<feature type="transmembrane region" description="Helical" evidence="1">
    <location>
        <begin position="146"/>
        <end position="168"/>
    </location>
</feature>
<sequence>MIGLGVWQLQRMAWKEALLAEYRTASDKPAIAWPQLPDPQALPLYRKSSVNCLEVTGWRSSSGRSASGASGWVHIASCRTGAEGPGAQVVAGWSQRPDSPDWKGGQVSGMIAPDSSALIRLVAAPPVAGLQAVQKPSPEDIPNNHWAYAVQWFLFAGIAAVIYGLAVARRTRSPSSA</sequence>
<keyword evidence="1" id="KW-1133">Transmembrane helix</keyword>